<gene>
    <name evidence="2" type="ORF">Dfulv_13080</name>
</gene>
<keyword evidence="1" id="KW-0732">Signal</keyword>
<dbReference type="PROSITE" id="PS51318">
    <property type="entry name" value="TAT"/>
    <property type="match status" value="1"/>
</dbReference>
<organism evidence="2 3">
    <name type="scientific">Dactylosporangium fulvum</name>
    <dbReference type="NCBI Taxonomy" id="53359"/>
    <lineage>
        <taxon>Bacteria</taxon>
        <taxon>Bacillati</taxon>
        <taxon>Actinomycetota</taxon>
        <taxon>Actinomycetes</taxon>
        <taxon>Micromonosporales</taxon>
        <taxon>Micromonosporaceae</taxon>
        <taxon>Dactylosporangium</taxon>
    </lineage>
</organism>
<dbReference type="EMBL" id="CP073720">
    <property type="protein sequence ID" value="UWP85104.1"/>
    <property type="molecule type" value="Genomic_DNA"/>
</dbReference>
<evidence type="ECO:0000313" key="2">
    <source>
        <dbReference type="EMBL" id="UWP85104.1"/>
    </source>
</evidence>
<dbReference type="Proteomes" id="UP001059617">
    <property type="component" value="Chromosome"/>
</dbReference>
<reference evidence="2" key="1">
    <citation type="submission" date="2021-04" db="EMBL/GenBank/DDBJ databases">
        <authorList>
            <person name="Hartkoorn R.C."/>
            <person name="Beaudoing E."/>
            <person name="Hot D."/>
        </authorList>
    </citation>
    <scope>NUCLEOTIDE SEQUENCE</scope>
    <source>
        <strain evidence="2">NRRL B-16292</strain>
    </source>
</reference>
<evidence type="ECO:0000256" key="1">
    <source>
        <dbReference type="SAM" id="SignalP"/>
    </source>
</evidence>
<keyword evidence="3" id="KW-1185">Reference proteome</keyword>
<accession>A0ABY5W6L5</accession>
<protein>
    <submittedName>
        <fullName evidence="2">Uncharacterized protein</fullName>
    </submittedName>
</protein>
<reference evidence="2" key="2">
    <citation type="submission" date="2022-09" db="EMBL/GenBank/DDBJ databases">
        <title>Biosynthetic gene clusters of Dactylosporangioum fulvum.</title>
        <authorList>
            <person name="Caradec T."/>
        </authorList>
    </citation>
    <scope>NUCLEOTIDE SEQUENCE</scope>
    <source>
        <strain evidence="2">NRRL B-16292</strain>
    </source>
</reference>
<proteinExistence type="predicted"/>
<feature type="signal peptide" evidence="1">
    <location>
        <begin position="1"/>
        <end position="30"/>
    </location>
</feature>
<dbReference type="RefSeq" id="WP_259863161.1">
    <property type="nucleotide sequence ID" value="NZ_CP073720.1"/>
</dbReference>
<evidence type="ECO:0000313" key="3">
    <source>
        <dbReference type="Proteomes" id="UP001059617"/>
    </source>
</evidence>
<sequence length="220" mass="21094">MSRRGMLAGLGAGGAAAVAAAVTGGSPAAAAPGDPVVQGADNNAGTTSTILRSNLTGATLDVRNTVGSSGGGSVAVKANAEVGVDANGFDAGVVGFSSNGNGVIGRSDIGFGVVGTATGPGGVGVVASAPDEFSKTALDVRGQVHFTRSGVATVPAGATSVTVSGLHIFGSTHALAVAQRNTAVWVKAAVPDQASGQLSLHLNAKAPSGGVPVAWWLLEA</sequence>
<feature type="chain" id="PRO_5047351317" evidence="1">
    <location>
        <begin position="31"/>
        <end position="220"/>
    </location>
</feature>
<name>A0ABY5W6L5_9ACTN</name>
<dbReference type="InterPro" id="IPR006311">
    <property type="entry name" value="TAT_signal"/>
</dbReference>